<name>A0A1Z2KVU2_9ACTN</name>
<dbReference type="Proteomes" id="UP000195755">
    <property type="component" value="Chromosome"/>
</dbReference>
<organism evidence="2 3">
    <name type="scientific">Streptomyces albireticuli</name>
    <dbReference type="NCBI Taxonomy" id="1940"/>
    <lineage>
        <taxon>Bacteria</taxon>
        <taxon>Bacillati</taxon>
        <taxon>Actinomycetota</taxon>
        <taxon>Actinomycetes</taxon>
        <taxon>Kitasatosporales</taxon>
        <taxon>Streptomycetaceae</taxon>
        <taxon>Streptomyces</taxon>
    </lineage>
</organism>
<evidence type="ECO:0000313" key="3">
    <source>
        <dbReference type="Proteomes" id="UP000195755"/>
    </source>
</evidence>
<dbReference type="AlphaFoldDB" id="A0A1Z2KVU2"/>
<feature type="chain" id="PRO_5013074313" description="Secreted protein" evidence="1">
    <location>
        <begin position="19"/>
        <end position="149"/>
    </location>
</feature>
<proteinExistence type="predicted"/>
<dbReference type="OrthoDB" id="3479263at2"/>
<evidence type="ECO:0008006" key="4">
    <source>
        <dbReference type="Google" id="ProtNLM"/>
    </source>
</evidence>
<reference evidence="2 3" key="1">
    <citation type="submission" date="2017-06" db="EMBL/GenBank/DDBJ databases">
        <title>Streptomyces albireticuli Genome sequencing and assembly.</title>
        <authorList>
            <person name="Wang Y."/>
            <person name="Du B."/>
            <person name="Ding Y."/>
            <person name="Liu H."/>
            <person name="Hou Q."/>
            <person name="Liu K."/>
            <person name="Yao L."/>
            <person name="Wang C."/>
        </authorList>
    </citation>
    <scope>NUCLEOTIDE SEQUENCE [LARGE SCALE GENOMIC DNA]</scope>
    <source>
        <strain evidence="2 3">MDJK11</strain>
    </source>
</reference>
<keyword evidence="1" id="KW-0732">Signal</keyword>
<evidence type="ECO:0000256" key="1">
    <source>
        <dbReference type="SAM" id="SignalP"/>
    </source>
</evidence>
<protein>
    <recommendedName>
        <fullName evidence="4">Secreted protein</fullName>
    </recommendedName>
</protein>
<dbReference type="RefSeq" id="WP_087924842.1">
    <property type="nucleotide sequence ID" value="NZ_CP021744.1"/>
</dbReference>
<evidence type="ECO:0000313" key="2">
    <source>
        <dbReference type="EMBL" id="ARZ66185.1"/>
    </source>
</evidence>
<dbReference type="EMBL" id="CP021744">
    <property type="protein sequence ID" value="ARZ66185.1"/>
    <property type="molecule type" value="Genomic_DNA"/>
</dbReference>
<feature type="signal peptide" evidence="1">
    <location>
        <begin position="1"/>
        <end position="18"/>
    </location>
</feature>
<sequence length="149" mass="15628">MAAALAATAALSATPATAASTAADATAPAASAAPASGSARTCYMRENSPHADTLGNSFTKDLYCENAPGQLYGRAAFLAPVTGLLKTTTSWFVCWTLGDPHPGGNSVWYYTQGQETVQIPSVLAWGSIPANYLWTDKDPYPGLPRCPWR</sequence>
<dbReference type="KEGG" id="salj:SMD11_0519"/>
<accession>A0A1Z2KVU2</accession>
<gene>
    <name evidence="2" type="ORF">SMD11_0519</name>
</gene>